<feature type="domain" description="Trehalose synthase N-terminal" evidence="1">
    <location>
        <begin position="241"/>
        <end position="388"/>
    </location>
</feature>
<gene>
    <name evidence="2" type="ORF">CDV56_103650</name>
</gene>
<evidence type="ECO:0000313" key="3">
    <source>
        <dbReference type="Proteomes" id="UP000215305"/>
    </source>
</evidence>
<dbReference type="Gene3D" id="3.40.50.2000">
    <property type="entry name" value="Glycogen Phosphorylase B"/>
    <property type="match status" value="1"/>
</dbReference>
<evidence type="ECO:0000259" key="1">
    <source>
        <dbReference type="Pfam" id="PF21269"/>
    </source>
</evidence>
<dbReference type="InterPro" id="IPR049438">
    <property type="entry name" value="TreT_GT1"/>
</dbReference>
<proteinExistence type="predicted"/>
<dbReference type="GeneID" id="38125624"/>
<name>A0A397G5G9_ASPTH</name>
<dbReference type="PANTHER" id="PTHR47779:SF2">
    <property type="entry name" value="SHOCK TREHALOSE SYNTHASE, PUTATIVE (AFU_ORTHOLOGUE AFUA_5G14780)-RELATED"/>
    <property type="match status" value="1"/>
</dbReference>
<dbReference type="InterPro" id="IPR052078">
    <property type="entry name" value="Trehalose_Metab_GTase"/>
</dbReference>
<dbReference type="OrthoDB" id="937291at2759"/>
<dbReference type="EMBL" id="NKHU02000301">
    <property type="protein sequence ID" value="RHZ45094.1"/>
    <property type="molecule type" value="Genomic_DNA"/>
</dbReference>
<sequence>MVDLRTPKNQNIPVRPLPAEISWSGQTPNTIWAGFSELIEEGSKTRIAIVIRNSTYLLDCVIHEWEERASRDPAEISHEIISQLQNYSAKYMEKFIGAGLPESLVLKCPGLCSQLWFRLDIVPLVLRHEARARNANDRGELATFWGWERKALDEQADSMARKCIRSFGIGHVTHPQISHDSLVEVDSHFMACLADKQDYEQTVKPRSWAIAQQYAGDLRERQVKVAFFSLTCQGKPDVHTRHALVRFAHCMGVDFRWYVAKPRPGVLNIIQKMRDILEGLNDSLKYLSVDDELEILEWVYENGRRYWLRHNGPLLPRSKGGVDVVVIDSAPLLTLALLSKQQDPQRPVLYENRLMLQNSIVEDPNSPSARAWDFIQTRLEHVDLVVSPVPNPLAPHILPRKHIGFIPVCVDQ</sequence>
<dbReference type="Proteomes" id="UP000215305">
    <property type="component" value="Unassembled WGS sequence"/>
</dbReference>
<protein>
    <recommendedName>
        <fullName evidence="1">Trehalose synthase N-terminal domain-containing protein</fullName>
    </recommendedName>
</protein>
<evidence type="ECO:0000313" key="2">
    <source>
        <dbReference type="EMBL" id="RHZ45094.1"/>
    </source>
</evidence>
<dbReference type="Pfam" id="PF21269">
    <property type="entry name" value="TreT_GT1"/>
    <property type="match status" value="1"/>
</dbReference>
<dbReference type="PANTHER" id="PTHR47779">
    <property type="entry name" value="SYNTHASE (CCG-9), PUTATIVE (AFU_ORTHOLOGUE AFUA_3G12100)-RELATED"/>
    <property type="match status" value="1"/>
</dbReference>
<dbReference type="AlphaFoldDB" id="A0A397G5G9"/>
<reference evidence="2" key="1">
    <citation type="submission" date="2018-08" db="EMBL/GenBank/DDBJ databases">
        <title>Draft genome sequence of azole-resistant Aspergillus thermomutatus (Neosartorya pseudofischeri) strain HMR AF 39, isolated from a human nasal aspirate.</title>
        <authorList>
            <person name="Parent-Michaud M."/>
            <person name="Dufresne P.J."/>
            <person name="Fournier E."/>
            <person name="Martineau C."/>
            <person name="Moreira S."/>
            <person name="Perkins V."/>
            <person name="De Repentigny L."/>
            <person name="Dufresne S.F."/>
        </authorList>
    </citation>
    <scope>NUCLEOTIDE SEQUENCE [LARGE SCALE GENOMIC DNA]</scope>
    <source>
        <strain evidence="2">HMR AF 39</strain>
    </source>
</reference>
<keyword evidence="3" id="KW-1185">Reference proteome</keyword>
<organism evidence="2 3">
    <name type="scientific">Aspergillus thermomutatus</name>
    <name type="common">Neosartorya pseudofischeri</name>
    <dbReference type="NCBI Taxonomy" id="41047"/>
    <lineage>
        <taxon>Eukaryota</taxon>
        <taxon>Fungi</taxon>
        <taxon>Dikarya</taxon>
        <taxon>Ascomycota</taxon>
        <taxon>Pezizomycotina</taxon>
        <taxon>Eurotiomycetes</taxon>
        <taxon>Eurotiomycetidae</taxon>
        <taxon>Eurotiales</taxon>
        <taxon>Aspergillaceae</taxon>
        <taxon>Aspergillus</taxon>
        <taxon>Aspergillus subgen. Fumigati</taxon>
    </lineage>
</organism>
<dbReference type="RefSeq" id="XP_026610587.1">
    <property type="nucleotide sequence ID" value="XM_026757269.1"/>
</dbReference>
<dbReference type="STRING" id="41047.A0A397G5G9"/>
<accession>A0A397G5G9</accession>
<comment type="caution">
    <text evidence="2">The sequence shown here is derived from an EMBL/GenBank/DDBJ whole genome shotgun (WGS) entry which is preliminary data.</text>
</comment>
<dbReference type="VEuPathDB" id="FungiDB:CDV56_103650"/>